<feature type="non-terminal residue" evidence="13">
    <location>
        <position position="1"/>
    </location>
</feature>
<dbReference type="PROSITE" id="PS51445">
    <property type="entry name" value="PBS_LINKER"/>
    <property type="match status" value="1"/>
</dbReference>
<dbReference type="InterPro" id="IPR008213">
    <property type="entry name" value="CpcD-like_dom"/>
</dbReference>
<dbReference type="PROSITE" id="PS51441">
    <property type="entry name" value="CPCD_LIKE"/>
    <property type="match status" value="1"/>
</dbReference>
<dbReference type="GO" id="GO:0030089">
    <property type="term" value="C:phycobilisome"/>
    <property type="evidence" value="ECO:0007669"/>
    <property type="project" value="UniProtKB-UniRule"/>
</dbReference>
<evidence type="ECO:0000259" key="11">
    <source>
        <dbReference type="PROSITE" id="PS51441"/>
    </source>
</evidence>
<reference evidence="13" key="1">
    <citation type="submission" date="2002-06" db="EMBL/GenBank/DDBJ databases">
        <title>Gj481 Griffithsia japonica phycobilisome 31.8kD linker polypeptide gene.</title>
        <authorList>
            <person name="Liu C.L."/>
            <person name="Lee Y.K."/>
            <person name="Lee H.K."/>
        </authorList>
    </citation>
    <scope>NUCLEOTIDE SEQUENCE</scope>
    <source>
        <strain evidence="13">Gj481</strain>
    </source>
</reference>
<evidence type="ECO:0000259" key="12">
    <source>
        <dbReference type="PROSITE" id="PS51445"/>
    </source>
</evidence>
<keyword evidence="5" id="KW-0042">Antenna complex</keyword>
<organism evidence="13">
    <name type="scientific">Griffithsia japonica</name>
    <name type="common">Red alga</name>
    <dbReference type="NCBI Taxonomy" id="83288"/>
    <lineage>
        <taxon>Eukaryota</taxon>
        <taxon>Rhodophyta</taxon>
        <taxon>Florideophyceae</taxon>
        <taxon>Rhodymeniophycidae</taxon>
        <taxon>Ceramiales</taxon>
        <taxon>Ceramiaceae</taxon>
        <taxon>Griffithsia</taxon>
    </lineage>
</organism>
<dbReference type="Pfam" id="PF00427">
    <property type="entry name" value="PBS_linker_poly"/>
    <property type="match status" value="1"/>
</dbReference>
<keyword evidence="3" id="KW-0150">Chloroplast</keyword>
<evidence type="ECO:0000256" key="5">
    <source>
        <dbReference type="ARBA" id="ARBA00022549"/>
    </source>
</evidence>
<keyword evidence="8" id="KW-0793">Thylakoid</keyword>
<protein>
    <submittedName>
        <fullName evidence="13">Phycobilisome 31.8kD linker polypeptide</fullName>
    </submittedName>
</protein>
<feature type="domain" description="PBS-linker" evidence="12">
    <location>
        <begin position="1"/>
        <end position="179"/>
    </location>
</feature>
<dbReference type="GO" id="GO:0009535">
    <property type="term" value="C:chloroplast thylakoid membrane"/>
    <property type="evidence" value="ECO:0007669"/>
    <property type="project" value="UniProtKB-SubCell"/>
</dbReference>
<keyword evidence="6" id="KW-0934">Plastid</keyword>
<evidence type="ECO:0000256" key="6">
    <source>
        <dbReference type="ARBA" id="ARBA00022640"/>
    </source>
</evidence>
<feature type="domain" description="CpcD-like" evidence="11">
    <location>
        <begin position="273"/>
        <end position="323"/>
    </location>
</feature>
<evidence type="ECO:0000256" key="10">
    <source>
        <dbReference type="PROSITE-ProRule" id="PRU00775"/>
    </source>
</evidence>
<comment type="similarity">
    <text evidence="10">Belongs to the phycobilisome linker protein family.</text>
</comment>
<evidence type="ECO:0000256" key="3">
    <source>
        <dbReference type="ARBA" id="ARBA00022528"/>
    </source>
</evidence>
<keyword evidence="9" id="KW-0472">Membrane</keyword>
<evidence type="ECO:0000256" key="7">
    <source>
        <dbReference type="ARBA" id="ARBA00022738"/>
    </source>
</evidence>
<comment type="subcellular location">
    <subcellularLocation>
        <location evidence="2">Endomembrane system</location>
    </subcellularLocation>
    <subcellularLocation>
        <location evidence="1">Plastid</location>
        <location evidence="1">Chloroplast thylakoid membrane</location>
        <topology evidence="1">Peripheral membrane protein</topology>
        <orientation evidence="1">Stromal side</orientation>
    </subcellularLocation>
</comment>
<accession>Q7XY80</accession>
<dbReference type="InterPro" id="IPR001297">
    <property type="entry name" value="PBS_linker_dom"/>
</dbReference>
<name>Q7XY80_GRIJA</name>
<dbReference type="Pfam" id="PF01383">
    <property type="entry name" value="CpcD"/>
    <property type="match status" value="1"/>
</dbReference>
<evidence type="ECO:0000256" key="9">
    <source>
        <dbReference type="ARBA" id="ARBA00023136"/>
    </source>
</evidence>
<keyword evidence="7 10" id="KW-0605">Phycobilisome</keyword>
<proteinExistence type="evidence at transcript level"/>
<keyword evidence="4" id="KW-0602">Photosynthesis</keyword>
<evidence type="ECO:0000256" key="4">
    <source>
        <dbReference type="ARBA" id="ARBA00022531"/>
    </source>
</evidence>
<dbReference type="PANTHER" id="PTHR34011">
    <property type="entry name" value="PHYCOBILISOME 32.1 KDA LINKER POLYPEPTIDE, PHYCOCYANIN-ASSOCIATED, ROD 2-RELATED"/>
    <property type="match status" value="1"/>
</dbReference>
<sequence>SLDKLGLDKFTDRYEVNEAGRPDGFSADYEVIIRACYLQIFANAYIMESERAEMAKAESEFRDGRLTVKDFCRAIAKSYQYKKRFFDGRPLYGAIELCFKHILGRTPDGLEHYRAKSAVYDTKGYESFIDAFFDDGEYDAYFDEFCVPFYRGHLTTSNLSMAAFTHMFQVVRGWSTSGQVKPRTLTNKITLNQAGIQSIPLAVIPPGADGAIFLAPDASSGSWQGGFSGATMARTSHGTRQDKGKMFRIEVAHNTQFGATGGGSGIKLQSRSGRFYKSRNSAPAKKSTFRRSNNVYLVPFDELSATYIKIHKDGGSIASITPI</sequence>
<evidence type="ECO:0000256" key="2">
    <source>
        <dbReference type="ARBA" id="ARBA00004308"/>
    </source>
</evidence>
<dbReference type="Gene3D" id="1.10.3130.20">
    <property type="entry name" value="Phycobilisome linker domain"/>
    <property type="match status" value="1"/>
</dbReference>
<evidence type="ECO:0000256" key="8">
    <source>
        <dbReference type="ARBA" id="ARBA00023078"/>
    </source>
</evidence>
<dbReference type="InterPro" id="IPR038255">
    <property type="entry name" value="PBS_linker_sf"/>
</dbReference>
<evidence type="ECO:0000313" key="13">
    <source>
        <dbReference type="EMBL" id="AAP80724.1"/>
    </source>
</evidence>
<dbReference type="AlphaFoldDB" id="Q7XY80"/>
<dbReference type="SMART" id="SM01094">
    <property type="entry name" value="CpcD"/>
    <property type="match status" value="1"/>
</dbReference>
<dbReference type="GO" id="GO:0015979">
    <property type="term" value="P:photosynthesis"/>
    <property type="evidence" value="ECO:0007669"/>
    <property type="project" value="UniProtKB-KW"/>
</dbReference>
<dbReference type="EMBL" id="AF517883">
    <property type="protein sequence ID" value="AAP80724.1"/>
    <property type="molecule type" value="mRNA"/>
</dbReference>
<dbReference type="GO" id="GO:0012505">
    <property type="term" value="C:endomembrane system"/>
    <property type="evidence" value="ECO:0007669"/>
    <property type="project" value="UniProtKB-SubCell"/>
</dbReference>
<evidence type="ECO:0000256" key="1">
    <source>
        <dbReference type="ARBA" id="ARBA00004185"/>
    </source>
</evidence>